<feature type="transmembrane region" description="Helical" evidence="1">
    <location>
        <begin position="6"/>
        <end position="23"/>
    </location>
</feature>
<comment type="caution">
    <text evidence="2">The sequence shown here is derived from an EMBL/GenBank/DDBJ whole genome shotgun (WGS) entry which is preliminary data.</text>
</comment>
<evidence type="ECO:0000313" key="2">
    <source>
        <dbReference type="EMBL" id="CAF1044847.1"/>
    </source>
</evidence>
<dbReference type="AlphaFoldDB" id="A0A814K5L5"/>
<dbReference type="Proteomes" id="UP000663874">
    <property type="component" value="Unassembled WGS sequence"/>
</dbReference>
<keyword evidence="1" id="KW-0472">Membrane</keyword>
<gene>
    <name evidence="3" type="ORF">FNK824_LOCUS21701</name>
    <name evidence="2" type="ORF">SEV965_LOCUS13027</name>
</gene>
<keyword evidence="1" id="KW-0812">Transmembrane</keyword>
<dbReference type="Proteomes" id="UP000663889">
    <property type="component" value="Unassembled WGS sequence"/>
</dbReference>
<evidence type="ECO:0000313" key="3">
    <source>
        <dbReference type="EMBL" id="CAF3922572.1"/>
    </source>
</evidence>
<reference evidence="2" key="1">
    <citation type="submission" date="2021-02" db="EMBL/GenBank/DDBJ databases">
        <authorList>
            <person name="Nowell W R."/>
        </authorList>
    </citation>
    <scope>NUCLEOTIDE SEQUENCE</scope>
</reference>
<keyword evidence="1" id="KW-1133">Transmembrane helix</keyword>
<dbReference type="EMBL" id="CAJNOU010000606">
    <property type="protein sequence ID" value="CAF1044847.1"/>
    <property type="molecule type" value="Genomic_DNA"/>
</dbReference>
<name>A0A814K5L5_9BILA</name>
<proteinExistence type="predicted"/>
<protein>
    <submittedName>
        <fullName evidence="2">Uncharacterized protein</fullName>
    </submittedName>
</protein>
<organism evidence="2 4">
    <name type="scientific">Rotaria sordida</name>
    <dbReference type="NCBI Taxonomy" id="392033"/>
    <lineage>
        <taxon>Eukaryota</taxon>
        <taxon>Metazoa</taxon>
        <taxon>Spiralia</taxon>
        <taxon>Gnathifera</taxon>
        <taxon>Rotifera</taxon>
        <taxon>Eurotatoria</taxon>
        <taxon>Bdelloidea</taxon>
        <taxon>Philodinida</taxon>
        <taxon>Philodinidae</taxon>
        <taxon>Rotaria</taxon>
    </lineage>
</organism>
<evidence type="ECO:0000256" key="1">
    <source>
        <dbReference type="SAM" id="Phobius"/>
    </source>
</evidence>
<evidence type="ECO:0000313" key="4">
    <source>
        <dbReference type="Proteomes" id="UP000663889"/>
    </source>
</evidence>
<dbReference type="EMBL" id="CAJOBE010004233">
    <property type="protein sequence ID" value="CAF3922572.1"/>
    <property type="molecule type" value="Genomic_DNA"/>
</dbReference>
<accession>A0A814K5L5</accession>
<sequence>MQQPSNYAISITVVVILLALYLVRSTIVNKIDGDKTSISLCQVHFQFDESNGFDDEALLSALAILKMHDFQIGQPVWIPSNILLYLCEHRLKSGLKQSIIDQELKTVIKTSKNLAWSCA</sequence>